<organism evidence="1 2">
    <name type="scientific">Paraglaciecola chathamensis</name>
    <dbReference type="NCBI Taxonomy" id="368405"/>
    <lineage>
        <taxon>Bacteria</taxon>
        <taxon>Pseudomonadati</taxon>
        <taxon>Pseudomonadota</taxon>
        <taxon>Gammaproteobacteria</taxon>
        <taxon>Alteromonadales</taxon>
        <taxon>Alteromonadaceae</taxon>
        <taxon>Paraglaciecola</taxon>
    </lineage>
</organism>
<name>A0A8H9IC75_9ALTE</name>
<evidence type="ECO:0000313" key="1">
    <source>
        <dbReference type="EMBL" id="GGZ61191.1"/>
    </source>
</evidence>
<gene>
    <name evidence="1" type="primary">ycaQ</name>
    <name evidence="1" type="ORF">GCM10011274_19240</name>
</gene>
<dbReference type="EMBL" id="BMZC01000004">
    <property type="protein sequence ID" value="GGZ61191.1"/>
    <property type="molecule type" value="Genomic_DNA"/>
</dbReference>
<dbReference type="RefSeq" id="WP_191865861.1">
    <property type="nucleotide sequence ID" value="NZ_BMZC01000004.1"/>
</dbReference>
<dbReference type="AlphaFoldDB" id="A0A8H9IC75"/>
<sequence>MPESISQDQARKLVLHAQGLPAIKKRGKALTHTLDALESLGYVQIDTISAIERAHHHTLWNRNPNYHPSHLTQLVAQKHAFEYWSHAAAYLPMKDYRYSLPRKAALASGELDHWYPRNPKLMQEVLSRISSEGPLMAKDFETPSTSFKRKPKDWVSKPAKQALEYLFMQGELMIKERVNFHKVYELTERVLPESVDRSLPTEQENWHFLICRFLRANGLGQASEIAYLRKHTKAGVQQTINKMIEAGELVNIQVAGTTYVTLPQLLETLNRPVRRSKLHILSPFDNLLIQRKRIQSLFNFDYLLECYVPVSKRQYGYFSLPILWDANLVARMDCKVERKTKVLHIQHLAIEPNVRKVDAFHHALKNALPAFLAFNQCHEYKLHKTSQAV</sequence>
<dbReference type="Proteomes" id="UP000622604">
    <property type="component" value="Unassembled WGS sequence"/>
</dbReference>
<accession>A0A8H9IC75</accession>
<dbReference type="InterPro" id="IPR009351">
    <property type="entry name" value="AlkZ-like"/>
</dbReference>
<reference evidence="1 2" key="1">
    <citation type="journal article" date="2014" name="Int. J. Syst. Evol. Microbiol.">
        <title>Complete genome sequence of Corynebacterium casei LMG S-19264T (=DSM 44701T), isolated from a smear-ripened cheese.</title>
        <authorList>
            <consortium name="US DOE Joint Genome Institute (JGI-PGF)"/>
            <person name="Walter F."/>
            <person name="Albersmeier A."/>
            <person name="Kalinowski J."/>
            <person name="Ruckert C."/>
        </authorList>
    </citation>
    <scope>NUCLEOTIDE SEQUENCE [LARGE SCALE GENOMIC DNA]</scope>
    <source>
        <strain evidence="1 2">KCTC 32337</strain>
    </source>
</reference>
<protein>
    <recommendedName>
        <fullName evidence="3">Winged helix-turn-helix domain-containing protein</fullName>
    </recommendedName>
</protein>
<dbReference type="PANTHER" id="PTHR30528:SF0">
    <property type="entry name" value="CYTOPLASMIC PROTEIN"/>
    <property type="match status" value="1"/>
</dbReference>
<evidence type="ECO:0008006" key="3">
    <source>
        <dbReference type="Google" id="ProtNLM"/>
    </source>
</evidence>
<dbReference type="PANTHER" id="PTHR30528">
    <property type="entry name" value="CYTOPLASMIC PROTEIN"/>
    <property type="match status" value="1"/>
</dbReference>
<evidence type="ECO:0000313" key="2">
    <source>
        <dbReference type="Proteomes" id="UP000622604"/>
    </source>
</evidence>
<comment type="caution">
    <text evidence="1">The sequence shown here is derived from an EMBL/GenBank/DDBJ whole genome shotgun (WGS) entry which is preliminary data.</text>
</comment>
<proteinExistence type="predicted"/>
<dbReference type="Pfam" id="PF06224">
    <property type="entry name" value="AlkZ-like"/>
    <property type="match status" value="1"/>
</dbReference>